<name>C5K4X9_PERM5</name>
<dbReference type="AlphaFoldDB" id="C5K4X9"/>
<reference evidence="1 2" key="1">
    <citation type="submission" date="2008-07" db="EMBL/GenBank/DDBJ databases">
        <authorList>
            <person name="El-Sayed N."/>
            <person name="Caler E."/>
            <person name="Inman J."/>
            <person name="Amedeo P."/>
            <person name="Hass B."/>
            <person name="Wortman J."/>
        </authorList>
    </citation>
    <scope>NUCLEOTIDE SEQUENCE [LARGE SCALE GENOMIC DNA]</scope>
    <source>
        <strain evidence="2">ATCC 50983 / TXsc</strain>
    </source>
</reference>
<dbReference type="RefSeq" id="XP_002788605.1">
    <property type="nucleotide sequence ID" value="XM_002788559.1"/>
</dbReference>
<gene>
    <name evidence="1" type="ORF">Pmar_PMAR010135</name>
</gene>
<dbReference type="Proteomes" id="UP000007800">
    <property type="component" value="Unassembled WGS sequence"/>
</dbReference>
<organism evidence="2">
    <name type="scientific">Perkinsus marinus (strain ATCC 50983 / TXsc)</name>
    <dbReference type="NCBI Taxonomy" id="423536"/>
    <lineage>
        <taxon>Eukaryota</taxon>
        <taxon>Sar</taxon>
        <taxon>Alveolata</taxon>
        <taxon>Perkinsozoa</taxon>
        <taxon>Perkinsea</taxon>
        <taxon>Perkinsida</taxon>
        <taxon>Perkinsidae</taxon>
        <taxon>Perkinsus</taxon>
    </lineage>
</organism>
<dbReference type="GeneID" id="9053952"/>
<evidence type="ECO:0000313" key="1">
    <source>
        <dbReference type="EMBL" id="EER20401.1"/>
    </source>
</evidence>
<protein>
    <submittedName>
        <fullName evidence="1">Uncharacterized protein</fullName>
    </submittedName>
</protein>
<evidence type="ECO:0000313" key="2">
    <source>
        <dbReference type="Proteomes" id="UP000007800"/>
    </source>
</evidence>
<accession>C5K4X9</accession>
<proteinExistence type="predicted"/>
<dbReference type="InParanoid" id="C5K4X9"/>
<keyword evidence="2" id="KW-1185">Reference proteome</keyword>
<dbReference type="EMBL" id="GG670562">
    <property type="protein sequence ID" value="EER20401.1"/>
    <property type="molecule type" value="Genomic_DNA"/>
</dbReference>
<sequence length="176" mass="19350">MYSNNTIQGRRDEPVPITQLWSDEVTNVLIVGLIMKEESPAADIVNRDLGEDISVSSAAGRAQLTCPLASPMYIRFWLGAIADAVISEVLISFTVRKGLPVSMNEDANVPVAADQKRKFRPERVIKLVSFLQYSTLATCRKSRAKVVGSEQYRQLVSDIRVKDAVIQVAATEGLGK</sequence>